<protein>
    <submittedName>
        <fullName evidence="2">Uncharacterized protein</fullName>
    </submittedName>
</protein>
<evidence type="ECO:0000313" key="2">
    <source>
        <dbReference type="EMBL" id="GIH09263.1"/>
    </source>
</evidence>
<dbReference type="AlphaFoldDB" id="A0A8J3QH07"/>
<feature type="region of interest" description="Disordered" evidence="1">
    <location>
        <begin position="37"/>
        <end position="82"/>
    </location>
</feature>
<dbReference type="EMBL" id="BONY01000064">
    <property type="protein sequence ID" value="GIH09263.1"/>
    <property type="molecule type" value="Genomic_DNA"/>
</dbReference>
<proteinExistence type="predicted"/>
<reference evidence="2" key="1">
    <citation type="submission" date="2021-01" db="EMBL/GenBank/DDBJ databases">
        <title>Whole genome shotgun sequence of Rhizocola hellebori NBRC 109834.</title>
        <authorList>
            <person name="Komaki H."/>
            <person name="Tamura T."/>
        </authorList>
    </citation>
    <scope>NUCLEOTIDE SEQUENCE</scope>
    <source>
        <strain evidence="2">NBRC 109834</strain>
    </source>
</reference>
<dbReference type="Proteomes" id="UP000612899">
    <property type="component" value="Unassembled WGS sequence"/>
</dbReference>
<comment type="caution">
    <text evidence="2">The sequence shown here is derived from an EMBL/GenBank/DDBJ whole genome shotgun (WGS) entry which is preliminary data.</text>
</comment>
<evidence type="ECO:0000313" key="3">
    <source>
        <dbReference type="Proteomes" id="UP000612899"/>
    </source>
</evidence>
<name>A0A8J3QH07_9ACTN</name>
<feature type="compositionally biased region" description="Basic and acidic residues" evidence="1">
    <location>
        <begin position="44"/>
        <end position="61"/>
    </location>
</feature>
<sequence>MTYALVFVNVPACLHRRPASDTVQAALPNLHIGHCHAEGEEDRDAEKHQNHDAIMRSRHDGSALAAERNTPPIIRPRPGTASVQVATVAGAP</sequence>
<keyword evidence="3" id="KW-1185">Reference proteome</keyword>
<evidence type="ECO:0000256" key="1">
    <source>
        <dbReference type="SAM" id="MobiDB-lite"/>
    </source>
</evidence>
<accession>A0A8J3QH07</accession>
<organism evidence="2 3">
    <name type="scientific">Rhizocola hellebori</name>
    <dbReference type="NCBI Taxonomy" id="1392758"/>
    <lineage>
        <taxon>Bacteria</taxon>
        <taxon>Bacillati</taxon>
        <taxon>Actinomycetota</taxon>
        <taxon>Actinomycetes</taxon>
        <taxon>Micromonosporales</taxon>
        <taxon>Micromonosporaceae</taxon>
        <taxon>Rhizocola</taxon>
    </lineage>
</organism>
<gene>
    <name evidence="2" type="ORF">Rhe02_73300</name>
</gene>